<dbReference type="Proteomes" id="UP000215914">
    <property type="component" value="Chromosome 13"/>
</dbReference>
<proteinExistence type="predicted"/>
<dbReference type="EMBL" id="MNCJ02000317">
    <property type="protein sequence ID" value="KAF5818558.1"/>
    <property type="molecule type" value="Genomic_DNA"/>
</dbReference>
<dbReference type="InterPro" id="IPR006912">
    <property type="entry name" value="Harbinger_derived_prot"/>
</dbReference>
<organism evidence="3 4">
    <name type="scientific">Helianthus annuus</name>
    <name type="common">Common sunflower</name>
    <dbReference type="NCBI Taxonomy" id="4232"/>
    <lineage>
        <taxon>Eukaryota</taxon>
        <taxon>Viridiplantae</taxon>
        <taxon>Streptophyta</taxon>
        <taxon>Embryophyta</taxon>
        <taxon>Tracheophyta</taxon>
        <taxon>Spermatophyta</taxon>
        <taxon>Magnoliopsida</taxon>
        <taxon>eudicotyledons</taxon>
        <taxon>Gunneridae</taxon>
        <taxon>Pentapetalae</taxon>
        <taxon>asterids</taxon>
        <taxon>campanulids</taxon>
        <taxon>Asterales</taxon>
        <taxon>Asteraceae</taxon>
        <taxon>Asteroideae</taxon>
        <taxon>Heliantheae alliance</taxon>
        <taxon>Heliantheae</taxon>
        <taxon>Helianthus</taxon>
    </lineage>
</organism>
<sequence>MASPVSSISSISSMSSSSSSEWYSSSSEEDVIMHNMIMNAAQVFMSAAEGSSQPLTRRAKYNRDQEAGHDKLVADYFADEPVYPAEIFRRRFRMSRRLFLRIAGDMAQSDPFFTLRNDARGQRGFSNLQKCTSAIRQLAYGYAPDALDEYIRMSERTARRCLYKFCQWVVKLYSKRYLRKPNVNDVQKLYQAHEQRHGFPGMLGSIDCMHWQWQNCPVAWQGQYTRGDQGHPTIILEAVASQDLWIWHAFFGLPGSLNDLNIIYQSQIFDDVVAGTGPDTSFTVSGVEYRRGYYLADGIYPTYSTIVKTVPHPTDDKRKKFAKFQEGARKDIERAFGVLQKKWHIISIPARSQTPRRLRHIMYACIILHNMIIEDEGRAICDYDENASTGNSVPVSEQEQDLNAFALRNEYTHHNLQADLVEHIWNNAENEPAHHMEDDD</sequence>
<dbReference type="OMA" id="ICHILPR"/>
<accession>A0A251SSB6</accession>
<dbReference type="InParanoid" id="A0A251SSB6"/>
<evidence type="ECO:0000313" key="2">
    <source>
        <dbReference type="EMBL" id="KAF5818558.1"/>
    </source>
</evidence>
<protein>
    <submittedName>
        <fullName evidence="2 3">Harbinger transposase-derived protein</fullName>
    </submittedName>
</protein>
<dbReference type="Gramene" id="mRNA:HanXRQr2_Chr02g0066731">
    <property type="protein sequence ID" value="mRNA:HanXRQr2_Chr02g0066731"/>
    <property type="gene ID" value="HanXRQr2_Chr02g0066731"/>
</dbReference>
<dbReference type="OrthoDB" id="2668416at2759"/>
<evidence type="ECO:0000313" key="3">
    <source>
        <dbReference type="EMBL" id="OTG01735.1"/>
    </source>
</evidence>
<name>A0A251SSB6_HELAN</name>
<reference evidence="3" key="2">
    <citation type="submission" date="2017-02" db="EMBL/GenBank/DDBJ databases">
        <title>Sunflower complete genome.</title>
        <authorList>
            <person name="Langlade N."/>
            <person name="Munos S."/>
        </authorList>
    </citation>
    <scope>NUCLEOTIDE SEQUENCE [LARGE SCALE GENOMIC DNA]</scope>
    <source>
        <tissue evidence="3">Leaves</tissue>
    </source>
</reference>
<dbReference type="Pfam" id="PF04827">
    <property type="entry name" value="Plant_tran"/>
    <property type="match status" value="1"/>
</dbReference>
<dbReference type="AlphaFoldDB" id="A0A251SSB6"/>
<evidence type="ECO:0000313" key="4">
    <source>
        <dbReference type="Proteomes" id="UP000215914"/>
    </source>
</evidence>
<dbReference type="STRING" id="4232.A0A251SSB6"/>
<reference evidence="2 4" key="1">
    <citation type="journal article" date="2017" name="Nature">
        <title>The sunflower genome provides insights into oil metabolism, flowering and Asterid evolution.</title>
        <authorList>
            <person name="Badouin H."/>
            <person name="Gouzy J."/>
            <person name="Grassa C.J."/>
            <person name="Murat F."/>
            <person name="Staton S.E."/>
            <person name="Cottret L."/>
            <person name="Lelandais-Briere C."/>
            <person name="Owens G.L."/>
            <person name="Carrere S."/>
            <person name="Mayjonade B."/>
            <person name="Legrand L."/>
            <person name="Gill N."/>
            <person name="Kane N.C."/>
            <person name="Bowers J.E."/>
            <person name="Hubner S."/>
            <person name="Bellec A."/>
            <person name="Berard A."/>
            <person name="Berges H."/>
            <person name="Blanchet N."/>
            <person name="Boniface M.C."/>
            <person name="Brunel D."/>
            <person name="Catrice O."/>
            <person name="Chaidir N."/>
            <person name="Claudel C."/>
            <person name="Donnadieu C."/>
            <person name="Faraut T."/>
            <person name="Fievet G."/>
            <person name="Helmstetter N."/>
            <person name="King M."/>
            <person name="Knapp S.J."/>
            <person name="Lai Z."/>
            <person name="Le Paslier M.C."/>
            <person name="Lippi Y."/>
            <person name="Lorenzon L."/>
            <person name="Mandel J.R."/>
            <person name="Marage G."/>
            <person name="Marchand G."/>
            <person name="Marquand E."/>
            <person name="Bret-Mestries E."/>
            <person name="Morien E."/>
            <person name="Nambeesan S."/>
            <person name="Nguyen T."/>
            <person name="Pegot-Espagnet P."/>
            <person name="Pouilly N."/>
            <person name="Raftis F."/>
            <person name="Sallet E."/>
            <person name="Schiex T."/>
            <person name="Thomas J."/>
            <person name="Vandecasteele C."/>
            <person name="Vares D."/>
            <person name="Vear F."/>
            <person name="Vautrin S."/>
            <person name="Crespi M."/>
            <person name="Mangin B."/>
            <person name="Burke J.M."/>
            <person name="Salse J."/>
            <person name="Munos S."/>
            <person name="Vincourt P."/>
            <person name="Rieseberg L.H."/>
            <person name="Langlade N.B."/>
        </authorList>
    </citation>
    <scope>NUCLEOTIDE SEQUENCE [LARGE SCALE GENOMIC DNA]</scope>
    <source>
        <strain evidence="4">cv. SF193</strain>
        <tissue evidence="2">Leaves</tissue>
    </source>
</reference>
<evidence type="ECO:0000256" key="1">
    <source>
        <dbReference type="SAM" id="MobiDB-lite"/>
    </source>
</evidence>
<dbReference type="PANTHER" id="PTHR47150">
    <property type="entry name" value="OS12G0169200 PROTEIN"/>
    <property type="match status" value="1"/>
</dbReference>
<feature type="region of interest" description="Disordered" evidence="1">
    <location>
        <begin position="1"/>
        <end position="21"/>
    </location>
</feature>
<dbReference type="PANTHER" id="PTHR47150:SF4">
    <property type="entry name" value="HARBINGER TRANSPOSASE-DERIVED PROTEIN-RELATED"/>
    <property type="match status" value="1"/>
</dbReference>
<dbReference type="EMBL" id="CM007902">
    <property type="protein sequence ID" value="OTG01735.1"/>
    <property type="molecule type" value="Genomic_DNA"/>
</dbReference>
<reference evidence="2" key="3">
    <citation type="submission" date="2020-06" db="EMBL/GenBank/DDBJ databases">
        <title>Helianthus annuus Genome sequencing and assembly Release 2.</title>
        <authorList>
            <person name="Gouzy J."/>
            <person name="Langlade N."/>
            <person name="Munos S."/>
        </authorList>
    </citation>
    <scope>NUCLEOTIDE SEQUENCE</scope>
    <source>
        <tissue evidence="2">Leaves</tissue>
    </source>
</reference>
<keyword evidence="4" id="KW-1185">Reference proteome</keyword>
<gene>
    <name evidence="3" type="ORF">HannXRQ_Chr13g0405251</name>
    <name evidence="2" type="ORF">HanXRQr2_Chr02g0066731</name>
</gene>